<comment type="cofactor">
    <cofactor evidence="1">
        <name>Fe(2+)</name>
        <dbReference type="ChEBI" id="CHEBI:29033"/>
    </cofactor>
</comment>
<evidence type="ECO:0000256" key="1">
    <source>
        <dbReference type="ARBA" id="ARBA00001954"/>
    </source>
</evidence>
<organism evidence="9 10">
    <name type="scientific">Effrenium voratum</name>
    <dbReference type="NCBI Taxonomy" id="2562239"/>
    <lineage>
        <taxon>Eukaryota</taxon>
        <taxon>Sar</taxon>
        <taxon>Alveolata</taxon>
        <taxon>Dinophyceae</taxon>
        <taxon>Suessiales</taxon>
        <taxon>Symbiodiniaceae</taxon>
        <taxon>Effrenium</taxon>
    </lineage>
</organism>
<evidence type="ECO:0000256" key="4">
    <source>
        <dbReference type="ARBA" id="ARBA00022964"/>
    </source>
</evidence>
<feature type="domain" description="Gamma-butyrobetaine hydroxylase-like N-terminal" evidence="8">
    <location>
        <begin position="61"/>
        <end position="136"/>
    </location>
</feature>
<keyword evidence="5" id="KW-0560">Oxidoreductase</keyword>
<keyword evidence="4" id="KW-0223">Dioxygenase</keyword>
<gene>
    <name evidence="9" type="ORF">EVOR1521_LOCUS22647</name>
</gene>
<evidence type="ECO:0000259" key="7">
    <source>
        <dbReference type="Pfam" id="PF02668"/>
    </source>
</evidence>
<dbReference type="Gene3D" id="3.30.2020.30">
    <property type="match status" value="1"/>
</dbReference>
<dbReference type="PANTHER" id="PTHR10696:SF25">
    <property type="entry name" value="OXIDOREDUCTASE AIM17-RELATED"/>
    <property type="match status" value="1"/>
</dbReference>
<evidence type="ECO:0000256" key="2">
    <source>
        <dbReference type="ARBA" id="ARBA00008654"/>
    </source>
</evidence>
<keyword evidence="10" id="KW-1185">Reference proteome</keyword>
<comment type="similarity">
    <text evidence="2">Belongs to the gamma-BBH/TMLD family.</text>
</comment>
<evidence type="ECO:0000256" key="3">
    <source>
        <dbReference type="ARBA" id="ARBA00022723"/>
    </source>
</evidence>
<dbReference type="Pfam" id="PF06155">
    <property type="entry name" value="GBBH-like_N"/>
    <property type="match status" value="1"/>
</dbReference>
<sequence length="492" mass="55167">EAQVYGASSELLALRYSFASLGMLRFFGQCAPSARRARRFADMVNVTSAPCSNIRCAAASVKEDGKRVQVEFTDGAEFELHGLWLRDACRDENFVSEVAGERYLTRTAFKEKQSHADGKVADAKVVEGSLQVKWANEGSLSEVASIFPSNFLRTYAGVVGRHLKGDRHHTSKEAYRWLEPYSGFKGAPAPDLKLKSLFKSDNFFQRRDYKAVINSDESNLEMAQALVRHGVVIMENVPTPVAQAKDNSVLLNFVDQCLGGMQKDPARKDPNWVIQKKADALSVSYSQEKRLNNHTDQSVPAHGIPALLLVVNYVSGSGYNTLVDGYAVAEALRERDPNAFRLLSTYGNCQERDFVRSRVDSVQEGTQTMLINTKQPIINTDDKGNVIRVQFNEVFRTPTTIPFDDFEDWYRAYYLWNDMIHSPEFEVEVSLGQGQMLILDNWRVLHGRAGGRSSSDRVIMGGTVVREAFMSRAIRLMGAYYPIADYAAHQPE</sequence>
<keyword evidence="6" id="KW-0408">Iron</keyword>
<dbReference type="InterPro" id="IPR038492">
    <property type="entry name" value="GBBH-like_N_sf"/>
</dbReference>
<dbReference type="SUPFAM" id="SSF51197">
    <property type="entry name" value="Clavaminate synthase-like"/>
    <property type="match status" value="1"/>
</dbReference>
<dbReference type="GO" id="GO:0005739">
    <property type="term" value="C:mitochondrion"/>
    <property type="evidence" value="ECO:0007669"/>
    <property type="project" value="TreeGrafter"/>
</dbReference>
<feature type="non-terminal residue" evidence="9">
    <location>
        <position position="492"/>
    </location>
</feature>
<comment type="caution">
    <text evidence="9">The sequence shown here is derived from an EMBL/GenBank/DDBJ whole genome shotgun (WGS) entry which is preliminary data.</text>
</comment>
<accession>A0AA36NEA6</accession>
<dbReference type="Gene3D" id="3.60.130.10">
    <property type="entry name" value="Clavaminate synthase-like"/>
    <property type="match status" value="1"/>
</dbReference>
<dbReference type="InterPro" id="IPR010376">
    <property type="entry name" value="GBBH-like_N"/>
</dbReference>
<dbReference type="AlphaFoldDB" id="A0AA36NEA6"/>
<dbReference type="Proteomes" id="UP001178507">
    <property type="component" value="Unassembled WGS sequence"/>
</dbReference>
<feature type="domain" description="TauD/TfdA-like" evidence="7">
    <location>
        <begin position="208"/>
        <end position="461"/>
    </location>
</feature>
<dbReference type="Pfam" id="PF02668">
    <property type="entry name" value="TauD"/>
    <property type="match status" value="1"/>
</dbReference>
<dbReference type="GO" id="GO:0046872">
    <property type="term" value="F:metal ion binding"/>
    <property type="evidence" value="ECO:0007669"/>
    <property type="project" value="UniProtKB-KW"/>
</dbReference>
<evidence type="ECO:0000313" key="10">
    <source>
        <dbReference type="Proteomes" id="UP001178507"/>
    </source>
</evidence>
<dbReference type="InterPro" id="IPR050411">
    <property type="entry name" value="AlphaKG_dependent_hydroxylases"/>
</dbReference>
<evidence type="ECO:0000256" key="5">
    <source>
        <dbReference type="ARBA" id="ARBA00023002"/>
    </source>
</evidence>
<protein>
    <recommendedName>
        <fullName evidence="11">TauD/TfdA-like domain-containing protein</fullName>
    </recommendedName>
</protein>
<dbReference type="EMBL" id="CAUJNA010003320">
    <property type="protein sequence ID" value="CAJ1399023.1"/>
    <property type="molecule type" value="Genomic_DNA"/>
</dbReference>
<dbReference type="InterPro" id="IPR042098">
    <property type="entry name" value="TauD-like_sf"/>
</dbReference>
<dbReference type="GO" id="GO:0016706">
    <property type="term" value="F:2-oxoglutarate-dependent dioxygenase activity"/>
    <property type="evidence" value="ECO:0007669"/>
    <property type="project" value="UniProtKB-ARBA"/>
</dbReference>
<proteinExistence type="inferred from homology"/>
<evidence type="ECO:0000259" key="8">
    <source>
        <dbReference type="Pfam" id="PF06155"/>
    </source>
</evidence>
<dbReference type="InterPro" id="IPR003819">
    <property type="entry name" value="TauD/TfdA-like"/>
</dbReference>
<evidence type="ECO:0008006" key="11">
    <source>
        <dbReference type="Google" id="ProtNLM"/>
    </source>
</evidence>
<dbReference type="PANTHER" id="PTHR10696">
    <property type="entry name" value="GAMMA-BUTYROBETAINE HYDROXYLASE-RELATED"/>
    <property type="match status" value="1"/>
</dbReference>
<evidence type="ECO:0000256" key="6">
    <source>
        <dbReference type="ARBA" id="ARBA00023004"/>
    </source>
</evidence>
<dbReference type="GO" id="GO:0045329">
    <property type="term" value="P:carnitine biosynthetic process"/>
    <property type="evidence" value="ECO:0007669"/>
    <property type="project" value="TreeGrafter"/>
</dbReference>
<name>A0AA36NEA6_9DINO</name>
<evidence type="ECO:0000313" key="9">
    <source>
        <dbReference type="EMBL" id="CAJ1399023.1"/>
    </source>
</evidence>
<reference evidence="9" key="1">
    <citation type="submission" date="2023-08" db="EMBL/GenBank/DDBJ databases">
        <authorList>
            <person name="Chen Y."/>
            <person name="Shah S."/>
            <person name="Dougan E. K."/>
            <person name="Thang M."/>
            <person name="Chan C."/>
        </authorList>
    </citation>
    <scope>NUCLEOTIDE SEQUENCE</scope>
</reference>
<keyword evidence="3" id="KW-0479">Metal-binding</keyword>